<gene>
    <name evidence="2" type="ORF">NCTC10801_01969</name>
</gene>
<dbReference type="AlphaFoldDB" id="A0A380TY19"/>
<proteinExistence type="predicted"/>
<name>A0A380TY19_9PAST</name>
<sequence length="194" mass="22466">MTKENNGWISVEGYEDCYEINAIGQIRSIERLIYKSNGTMQRLKSKILKTHLNSSGYPVLRLSNLTNGKREMVRLHRLLAKHFIPNPENKPEVNHIDGDKQNFSLSNLEWVTPRENRKHAWDSGLRTREHLPVHYGENKYNSKLTNNKVIEMRKLRDSGVSYSKIAKLFSIHKTTAMNAINGITWKFVPPPPTK</sequence>
<reference evidence="2 3" key="1">
    <citation type="submission" date="2018-06" db="EMBL/GenBank/DDBJ databases">
        <authorList>
            <consortium name="Pathogen Informatics"/>
            <person name="Doyle S."/>
        </authorList>
    </citation>
    <scope>NUCLEOTIDE SEQUENCE [LARGE SCALE GENOMIC DNA]</scope>
    <source>
        <strain evidence="2 3">NCTC10801</strain>
    </source>
</reference>
<evidence type="ECO:0000259" key="1">
    <source>
        <dbReference type="SMART" id="SM00507"/>
    </source>
</evidence>
<dbReference type="Proteomes" id="UP000254649">
    <property type="component" value="Unassembled WGS sequence"/>
</dbReference>
<dbReference type="SMART" id="SM00507">
    <property type="entry name" value="HNHc"/>
    <property type="match status" value="1"/>
</dbReference>
<dbReference type="Pfam" id="PF07463">
    <property type="entry name" value="NUMOD4"/>
    <property type="match status" value="1"/>
</dbReference>
<dbReference type="SUPFAM" id="SSF54060">
    <property type="entry name" value="His-Me finger endonucleases"/>
    <property type="match status" value="1"/>
</dbReference>
<protein>
    <submittedName>
        <fullName evidence="2">NUMOD4 motif</fullName>
    </submittedName>
</protein>
<dbReference type="InterPro" id="IPR003615">
    <property type="entry name" value="HNH_nuc"/>
</dbReference>
<feature type="domain" description="HNH nuclease" evidence="1">
    <location>
        <begin position="67"/>
        <end position="117"/>
    </location>
</feature>
<dbReference type="InterPro" id="IPR044925">
    <property type="entry name" value="His-Me_finger_sf"/>
</dbReference>
<organism evidence="2 3">
    <name type="scientific">[Actinobacillus] rossii</name>
    <dbReference type="NCBI Taxonomy" id="123820"/>
    <lineage>
        <taxon>Bacteria</taxon>
        <taxon>Pseudomonadati</taxon>
        <taxon>Pseudomonadota</taxon>
        <taxon>Gammaproteobacteria</taxon>
        <taxon>Pasteurellales</taxon>
        <taxon>Pasteurellaceae</taxon>
    </lineage>
</organism>
<accession>A0A380TY19</accession>
<keyword evidence="3" id="KW-1185">Reference proteome</keyword>
<dbReference type="InterPro" id="IPR010902">
    <property type="entry name" value="NUMOD4"/>
</dbReference>
<evidence type="ECO:0000313" key="3">
    <source>
        <dbReference type="Proteomes" id="UP000254649"/>
    </source>
</evidence>
<dbReference type="OrthoDB" id="6631788at2"/>
<dbReference type="Gene3D" id="3.90.75.20">
    <property type="match status" value="1"/>
</dbReference>
<dbReference type="EMBL" id="UFRQ01000003">
    <property type="protein sequence ID" value="SUT93554.1"/>
    <property type="molecule type" value="Genomic_DNA"/>
</dbReference>
<evidence type="ECO:0000313" key="2">
    <source>
        <dbReference type="EMBL" id="SUT93554.1"/>
    </source>
</evidence>
<dbReference type="Pfam" id="PF13392">
    <property type="entry name" value="HNH_3"/>
    <property type="match status" value="1"/>
</dbReference>
<dbReference type="GO" id="GO:0016788">
    <property type="term" value="F:hydrolase activity, acting on ester bonds"/>
    <property type="evidence" value="ECO:0007669"/>
    <property type="project" value="InterPro"/>
</dbReference>